<evidence type="ECO:0000313" key="2">
    <source>
        <dbReference type="EMBL" id="QXM25255.1"/>
    </source>
</evidence>
<evidence type="ECO:0000313" key="3">
    <source>
        <dbReference type="Proteomes" id="UP000694001"/>
    </source>
</evidence>
<keyword evidence="3" id="KW-1185">Reference proteome</keyword>
<proteinExistence type="predicted"/>
<name>A0A975YJY7_9PROT</name>
<keyword evidence="1" id="KW-1133">Transmembrane helix</keyword>
<dbReference type="KEGG" id="elio:KO353_03130"/>
<dbReference type="AlphaFoldDB" id="A0A975YJY7"/>
<accession>A0A975YJY7</accession>
<dbReference type="RefSeq" id="WP_218286311.1">
    <property type="nucleotide sequence ID" value="NZ_CP076448.1"/>
</dbReference>
<keyword evidence="1" id="KW-0812">Transmembrane</keyword>
<dbReference type="Proteomes" id="UP000694001">
    <property type="component" value="Chromosome"/>
</dbReference>
<feature type="transmembrane region" description="Helical" evidence="1">
    <location>
        <begin position="66"/>
        <end position="86"/>
    </location>
</feature>
<evidence type="ECO:0000256" key="1">
    <source>
        <dbReference type="SAM" id="Phobius"/>
    </source>
</evidence>
<reference evidence="2" key="1">
    <citation type="submission" date="2021-06" db="EMBL/GenBank/DDBJ databases">
        <title>Elioraea tepida, sp. nov., a moderately thermophilic aerobic anoxygenic phototrophic bacterium isolated from an alkaline siliceous hot spring mat community in Yellowstone National Park, WY, USA.</title>
        <authorList>
            <person name="Saini M.K."/>
            <person name="Yoshida S."/>
            <person name="Sebastian A."/>
            <person name="Hirose S."/>
            <person name="Hara E."/>
            <person name="Tamaki H."/>
            <person name="Soulier N.T."/>
            <person name="Albert I."/>
            <person name="Hanada S."/>
            <person name="Bryant D.A."/>
            <person name="Tank M."/>
        </authorList>
    </citation>
    <scope>NUCLEOTIDE SEQUENCE</scope>
    <source>
        <strain evidence="2">MS-P2</strain>
    </source>
</reference>
<sequence length="90" mass="9289">MPDLAGLIGSGALLDVLLAGLVLEAAVLLALAQRSRRGIPARSLLATLLAGGLILCAWRLSVAGAWWGWVGLALAAALAAHIADLAQRWR</sequence>
<gene>
    <name evidence="2" type="ORF">KO353_03130</name>
</gene>
<keyword evidence="1" id="KW-0472">Membrane</keyword>
<protein>
    <submittedName>
        <fullName evidence="2">Uncharacterized protein</fullName>
    </submittedName>
</protein>
<dbReference type="EMBL" id="CP076448">
    <property type="protein sequence ID" value="QXM25255.1"/>
    <property type="molecule type" value="Genomic_DNA"/>
</dbReference>
<feature type="transmembrane region" description="Helical" evidence="1">
    <location>
        <begin position="43"/>
        <end position="60"/>
    </location>
</feature>
<feature type="transmembrane region" description="Helical" evidence="1">
    <location>
        <begin position="12"/>
        <end position="31"/>
    </location>
</feature>
<organism evidence="2 3">
    <name type="scientific">Elioraea tepida</name>
    <dbReference type="NCBI Taxonomy" id="2843330"/>
    <lineage>
        <taxon>Bacteria</taxon>
        <taxon>Pseudomonadati</taxon>
        <taxon>Pseudomonadota</taxon>
        <taxon>Alphaproteobacteria</taxon>
        <taxon>Acetobacterales</taxon>
        <taxon>Elioraeaceae</taxon>
        <taxon>Elioraea</taxon>
    </lineage>
</organism>